<dbReference type="EMBL" id="JAHFYH010000024">
    <property type="protein sequence ID" value="KAH0223643.1"/>
    <property type="molecule type" value="Genomic_DNA"/>
</dbReference>
<name>A0A9P8GIV0_AURME</name>
<gene>
    <name evidence="1" type="ORF">KCV03_g4213</name>
</gene>
<comment type="caution">
    <text evidence="1">The sequence shown here is derived from an EMBL/GenBank/DDBJ whole genome shotgun (WGS) entry which is preliminary data.</text>
</comment>
<sequence length="218" mass="23485">MMIYLLSTPPLNGTISSPAILQSLHQIPVDMGVLSNLYDTVELGHFDWPFRNSHPVHPATVHFPLTFLSAAYTLDTVYGVANRFRALAFLTPFLGDISRLGYICHVAGLVTSLPSFTSGSAELWELYKKGGINQKDKELTNPKSHEDINSRSIKIGLAHGALNFVAAGVSTVLTLPGVALSAALGGELVYGKGVGVQRMGYALDEKKQGMKENANKSD</sequence>
<reference evidence="1" key="2">
    <citation type="submission" date="2021-08" db="EMBL/GenBank/DDBJ databases">
        <authorList>
            <person name="Gostincar C."/>
            <person name="Sun X."/>
            <person name="Song Z."/>
            <person name="Gunde-Cimerman N."/>
        </authorList>
    </citation>
    <scope>NUCLEOTIDE SEQUENCE</scope>
    <source>
        <strain evidence="1">EXF-8016</strain>
    </source>
</reference>
<organism evidence="1 2">
    <name type="scientific">Aureobasidium melanogenum</name>
    <name type="common">Aureobasidium pullulans var. melanogenum</name>
    <dbReference type="NCBI Taxonomy" id="46634"/>
    <lineage>
        <taxon>Eukaryota</taxon>
        <taxon>Fungi</taxon>
        <taxon>Dikarya</taxon>
        <taxon>Ascomycota</taxon>
        <taxon>Pezizomycotina</taxon>
        <taxon>Dothideomycetes</taxon>
        <taxon>Dothideomycetidae</taxon>
        <taxon>Dothideales</taxon>
        <taxon>Saccotheciaceae</taxon>
        <taxon>Aureobasidium</taxon>
    </lineage>
</organism>
<feature type="non-terminal residue" evidence="1">
    <location>
        <position position="218"/>
    </location>
</feature>
<accession>A0A9P8GIV0</accession>
<protein>
    <recommendedName>
        <fullName evidence="3">DUF2231 domain-containing protein</fullName>
    </recommendedName>
</protein>
<proteinExistence type="predicted"/>
<reference evidence="1" key="1">
    <citation type="journal article" date="2021" name="J Fungi (Basel)">
        <title>Virulence traits and population genomics of the black yeast Aureobasidium melanogenum.</title>
        <authorList>
            <person name="Cernosa A."/>
            <person name="Sun X."/>
            <person name="Gostincar C."/>
            <person name="Fang C."/>
            <person name="Gunde-Cimerman N."/>
            <person name="Song Z."/>
        </authorList>
    </citation>
    <scope>NUCLEOTIDE SEQUENCE</scope>
    <source>
        <strain evidence="1">EXF-8016</strain>
    </source>
</reference>
<evidence type="ECO:0000313" key="2">
    <source>
        <dbReference type="Proteomes" id="UP000767238"/>
    </source>
</evidence>
<dbReference type="OrthoDB" id="2580011at2759"/>
<evidence type="ECO:0000313" key="1">
    <source>
        <dbReference type="EMBL" id="KAH0223643.1"/>
    </source>
</evidence>
<dbReference type="AlphaFoldDB" id="A0A9P8GIV0"/>
<evidence type="ECO:0008006" key="3">
    <source>
        <dbReference type="Google" id="ProtNLM"/>
    </source>
</evidence>
<dbReference type="Proteomes" id="UP000767238">
    <property type="component" value="Unassembled WGS sequence"/>
</dbReference>